<evidence type="ECO:0000256" key="2">
    <source>
        <dbReference type="SAM" id="Phobius"/>
    </source>
</evidence>
<evidence type="ECO:0000313" key="3">
    <source>
        <dbReference type="EMBL" id="WZP17512.1"/>
    </source>
</evidence>
<protein>
    <submittedName>
        <fullName evidence="3">Uncharacterized protein</fullName>
    </submittedName>
</protein>
<feature type="compositionally biased region" description="Low complexity" evidence="1">
    <location>
        <begin position="55"/>
        <end position="65"/>
    </location>
</feature>
<keyword evidence="4" id="KW-1185">Reference proteome</keyword>
<accession>A0ABZ2ZZ91</accession>
<dbReference type="Proteomes" id="UP001448858">
    <property type="component" value="Chromosome"/>
</dbReference>
<keyword evidence="2" id="KW-0472">Membrane</keyword>
<name>A0ABZ2ZZ91_9MICC</name>
<feature type="compositionally biased region" description="Polar residues" evidence="1">
    <location>
        <begin position="40"/>
        <end position="49"/>
    </location>
</feature>
<feature type="transmembrane region" description="Helical" evidence="2">
    <location>
        <begin position="67"/>
        <end position="86"/>
    </location>
</feature>
<keyword evidence="2" id="KW-1133">Transmembrane helix</keyword>
<evidence type="ECO:0000256" key="1">
    <source>
        <dbReference type="SAM" id="MobiDB-lite"/>
    </source>
</evidence>
<feature type="region of interest" description="Disordered" evidence="1">
    <location>
        <begin position="1"/>
        <end position="65"/>
    </location>
</feature>
<gene>
    <name evidence="3" type="ORF">AAE021_08150</name>
</gene>
<organism evidence="3 4">
    <name type="scientific">Arthrobacter citreus</name>
    <dbReference type="NCBI Taxonomy" id="1670"/>
    <lineage>
        <taxon>Bacteria</taxon>
        <taxon>Bacillati</taxon>
        <taxon>Actinomycetota</taxon>
        <taxon>Actinomycetes</taxon>
        <taxon>Micrococcales</taxon>
        <taxon>Micrococcaceae</taxon>
        <taxon>Arthrobacter</taxon>
    </lineage>
</organism>
<reference evidence="3 4" key="1">
    <citation type="submission" date="2024-04" db="EMBL/GenBank/DDBJ databases">
        <title>Arthrobacter sp. from Plains bison fecal sample.</title>
        <authorList>
            <person name="Ruzzini A."/>
        </authorList>
    </citation>
    <scope>NUCLEOTIDE SEQUENCE [LARGE SCALE GENOMIC DNA]</scope>
    <source>
        <strain evidence="3 4">EINP1</strain>
    </source>
</reference>
<dbReference type="EMBL" id="CP151657">
    <property type="protein sequence ID" value="WZP17512.1"/>
    <property type="molecule type" value="Genomic_DNA"/>
</dbReference>
<evidence type="ECO:0000313" key="4">
    <source>
        <dbReference type="Proteomes" id="UP001448858"/>
    </source>
</evidence>
<sequence>MKKPRNIDALLRSMDAATDAPPPEPVRAGVDLDRILSHAPTPQQTSTPETAAGVRTSTPQRPSRRTLAVGATVAAVTAVLLVAPSLTGGDPAFATWTPTPVTLNEAARGDAVAECRASGEEVSDGMYKDDFATAQTAIAERRGDWVTVVLAGAGGFDATCVTDASAPWFRQGMIGAIGKSGTGTGPQPRELAVSQLGTGSVGGNPISLASGAAGSDITGITYTSVSGEQVTATVSLGHFAFWMPGDELQNASETGAAVDVTYSDGTTDTQRLNF</sequence>
<keyword evidence="2" id="KW-0812">Transmembrane</keyword>
<proteinExistence type="predicted"/>
<dbReference type="RefSeq" id="WP_342025108.1">
    <property type="nucleotide sequence ID" value="NZ_CP151657.1"/>
</dbReference>